<protein>
    <submittedName>
        <fullName evidence="2">Uncharacterized protein DUF664</fullName>
    </submittedName>
</protein>
<feature type="chain" id="PRO_5017640368" evidence="1">
    <location>
        <begin position="24"/>
        <end position="189"/>
    </location>
</feature>
<organism evidence="2 3">
    <name type="scientific">Algoriphagus antarcticus</name>
    <dbReference type="NCBI Taxonomy" id="238540"/>
    <lineage>
        <taxon>Bacteria</taxon>
        <taxon>Pseudomonadati</taxon>
        <taxon>Bacteroidota</taxon>
        <taxon>Cytophagia</taxon>
        <taxon>Cytophagales</taxon>
        <taxon>Cyclobacteriaceae</taxon>
        <taxon>Algoriphagus</taxon>
    </lineage>
</organism>
<name>A0A3E0DVP5_9BACT</name>
<dbReference type="RefSeq" id="WP_086543800.1">
    <property type="nucleotide sequence ID" value="NZ_MSSW01000092.1"/>
</dbReference>
<dbReference type="AlphaFoldDB" id="A0A3E0DVP5"/>
<evidence type="ECO:0000313" key="2">
    <source>
        <dbReference type="EMBL" id="REG88575.1"/>
    </source>
</evidence>
<comment type="caution">
    <text evidence="2">The sequence shown here is derived from an EMBL/GenBank/DDBJ whole genome shotgun (WGS) entry which is preliminary data.</text>
</comment>
<keyword evidence="1" id="KW-0732">Signal</keyword>
<evidence type="ECO:0000313" key="3">
    <source>
        <dbReference type="Proteomes" id="UP000256405"/>
    </source>
</evidence>
<dbReference type="EMBL" id="QUNF01000008">
    <property type="protein sequence ID" value="REG88575.1"/>
    <property type="molecule type" value="Genomic_DNA"/>
</dbReference>
<accession>A0A3E0DVP5</accession>
<proteinExistence type="predicted"/>
<evidence type="ECO:0000256" key="1">
    <source>
        <dbReference type="SAM" id="SignalP"/>
    </source>
</evidence>
<dbReference type="Gene3D" id="1.20.120.450">
    <property type="entry name" value="dinb family like domain"/>
    <property type="match status" value="1"/>
</dbReference>
<sequence>MKNRFKSFLIFTLVLVSSSLSFGQNTMNPPEGYDHDTGTMVSMLENLRARIIYSTQELNQEQTDFLLDDKANRIGAMIMHLAATEVYYQAYTFEGRGFNKEEKKKWETALNLGDEARAEFVGKPIQYYLEIWSKVRQNTLDMLKTKDDKWFGELAKGGQTDNHWAWFHVMEHQANHMGQINMLRSRLPE</sequence>
<dbReference type="SUPFAM" id="SSF109854">
    <property type="entry name" value="DinB/YfiT-like putative metalloenzymes"/>
    <property type="match status" value="1"/>
</dbReference>
<feature type="signal peptide" evidence="1">
    <location>
        <begin position="1"/>
        <end position="23"/>
    </location>
</feature>
<dbReference type="Proteomes" id="UP000256405">
    <property type="component" value="Unassembled WGS sequence"/>
</dbReference>
<dbReference type="OrthoDB" id="117483at2"/>
<reference evidence="2 3" key="1">
    <citation type="submission" date="2018-08" db="EMBL/GenBank/DDBJ databases">
        <title>Genomic Encyclopedia of Archaeal and Bacterial Type Strains, Phase II (KMG-II): from individual species to whole genera.</title>
        <authorList>
            <person name="Goeker M."/>
        </authorList>
    </citation>
    <scope>NUCLEOTIDE SEQUENCE [LARGE SCALE GENOMIC DNA]</scope>
    <source>
        <strain evidence="2 3">DSM 15986</strain>
    </source>
</reference>
<keyword evidence="3" id="KW-1185">Reference proteome</keyword>
<gene>
    <name evidence="2" type="ORF">C8N25_1088</name>
</gene>
<dbReference type="Pfam" id="PF04978">
    <property type="entry name" value="MST"/>
    <property type="match status" value="1"/>
</dbReference>
<dbReference type="InterPro" id="IPR034660">
    <property type="entry name" value="DinB/YfiT-like"/>
</dbReference>
<dbReference type="InterPro" id="IPR007061">
    <property type="entry name" value="MST-like"/>
</dbReference>